<dbReference type="Proteomes" id="UP001054252">
    <property type="component" value="Unassembled WGS sequence"/>
</dbReference>
<accession>A0AAV5J9M5</accession>
<keyword evidence="2" id="KW-1185">Reference proteome</keyword>
<proteinExistence type="predicted"/>
<name>A0AAV5J9M5_9ROSI</name>
<evidence type="ECO:0000313" key="1">
    <source>
        <dbReference type="EMBL" id="GKV08645.1"/>
    </source>
</evidence>
<reference evidence="1 2" key="1">
    <citation type="journal article" date="2021" name="Commun. Biol.">
        <title>The genome of Shorea leprosula (Dipterocarpaceae) highlights the ecological relevance of drought in aseasonal tropical rainforests.</title>
        <authorList>
            <person name="Ng K.K.S."/>
            <person name="Kobayashi M.J."/>
            <person name="Fawcett J.A."/>
            <person name="Hatakeyama M."/>
            <person name="Paape T."/>
            <person name="Ng C.H."/>
            <person name="Ang C.C."/>
            <person name="Tnah L.H."/>
            <person name="Lee C.T."/>
            <person name="Nishiyama T."/>
            <person name="Sese J."/>
            <person name="O'Brien M.J."/>
            <person name="Copetti D."/>
            <person name="Mohd Noor M.I."/>
            <person name="Ong R.C."/>
            <person name="Putra M."/>
            <person name="Sireger I.Z."/>
            <person name="Indrioko S."/>
            <person name="Kosugi Y."/>
            <person name="Izuno A."/>
            <person name="Isagi Y."/>
            <person name="Lee S.L."/>
            <person name="Shimizu K.K."/>
        </authorList>
    </citation>
    <scope>NUCLEOTIDE SEQUENCE [LARGE SCALE GENOMIC DNA]</scope>
    <source>
        <strain evidence="1">214</strain>
    </source>
</reference>
<comment type="caution">
    <text evidence="1">The sequence shown here is derived from an EMBL/GenBank/DDBJ whole genome shotgun (WGS) entry which is preliminary data.</text>
</comment>
<dbReference type="AlphaFoldDB" id="A0AAV5J9M5"/>
<protein>
    <submittedName>
        <fullName evidence="1">Uncharacterized protein</fullName>
    </submittedName>
</protein>
<dbReference type="EMBL" id="BPVZ01000029">
    <property type="protein sequence ID" value="GKV08645.1"/>
    <property type="molecule type" value="Genomic_DNA"/>
</dbReference>
<organism evidence="1 2">
    <name type="scientific">Rubroshorea leprosula</name>
    <dbReference type="NCBI Taxonomy" id="152421"/>
    <lineage>
        <taxon>Eukaryota</taxon>
        <taxon>Viridiplantae</taxon>
        <taxon>Streptophyta</taxon>
        <taxon>Embryophyta</taxon>
        <taxon>Tracheophyta</taxon>
        <taxon>Spermatophyta</taxon>
        <taxon>Magnoliopsida</taxon>
        <taxon>eudicotyledons</taxon>
        <taxon>Gunneridae</taxon>
        <taxon>Pentapetalae</taxon>
        <taxon>rosids</taxon>
        <taxon>malvids</taxon>
        <taxon>Malvales</taxon>
        <taxon>Dipterocarpaceae</taxon>
        <taxon>Rubroshorea</taxon>
    </lineage>
</organism>
<sequence length="81" mass="9319">MILQLHVSASTAIYSERKYSERNWRGFCRGEMMLTAAQTDHCRSRQHLSCDTSPCESLFLLSPFPLVLNIICNKNGLRENK</sequence>
<gene>
    <name evidence="1" type="ORF">SLEP1_g20249</name>
</gene>
<evidence type="ECO:0000313" key="2">
    <source>
        <dbReference type="Proteomes" id="UP001054252"/>
    </source>
</evidence>